<keyword evidence="3 4" id="KW-0574">Periplasm</keyword>
<dbReference type="GO" id="GO:0042597">
    <property type="term" value="C:periplasmic space"/>
    <property type="evidence" value="ECO:0007669"/>
    <property type="project" value="UniProtKB-SubCell"/>
</dbReference>
<dbReference type="Gene3D" id="3.90.1210.10">
    <property type="entry name" value="Antifreeze-like/N-acetylneuraminic acid synthase C-terminal domain"/>
    <property type="match status" value="1"/>
</dbReference>
<accession>A0A2W5NH23</accession>
<comment type="similarity">
    <text evidence="4">Belongs to the FlgA family.</text>
</comment>
<dbReference type="NCBIfam" id="TIGR03170">
    <property type="entry name" value="flgA_cterm"/>
    <property type="match status" value="1"/>
</dbReference>
<evidence type="ECO:0000256" key="4">
    <source>
        <dbReference type="RuleBase" id="RU362063"/>
    </source>
</evidence>
<sequence length="141" mass="14354">MKGLALALVAGMAGPPAAEAGTVVPVRPIRGQTVLSAADLALEPAETPGAVASIEEAIGKEAKVTLYTGRPILASQLGAPALVERNQLVRMTYAEGPLSITTEGRALDRAGVGEEVRVMNLTSRQVVTGRVTASGGVVVAR</sequence>
<proteinExistence type="inferred from homology"/>
<evidence type="ECO:0000259" key="5">
    <source>
        <dbReference type="SMART" id="SM00858"/>
    </source>
</evidence>
<protein>
    <recommendedName>
        <fullName evidence="4">Flagella basal body P-ring formation protein FlgA</fullName>
    </recommendedName>
</protein>
<name>A0A2W5NH23_RHOSU</name>
<gene>
    <name evidence="6" type="ORF">DI556_01575</name>
</gene>
<dbReference type="PANTHER" id="PTHR36307">
    <property type="entry name" value="FLAGELLA BASAL BODY P-RING FORMATION PROTEIN FLGA"/>
    <property type="match status" value="1"/>
</dbReference>
<evidence type="ECO:0000313" key="7">
    <source>
        <dbReference type="Proteomes" id="UP000249185"/>
    </source>
</evidence>
<dbReference type="Gene3D" id="2.30.30.760">
    <property type="match status" value="1"/>
</dbReference>
<dbReference type="EMBL" id="QFPW01000001">
    <property type="protein sequence ID" value="PZQ52374.1"/>
    <property type="molecule type" value="Genomic_DNA"/>
</dbReference>
<dbReference type="Pfam" id="PF13144">
    <property type="entry name" value="ChapFlgA"/>
    <property type="match status" value="1"/>
</dbReference>
<dbReference type="InterPro" id="IPR013974">
    <property type="entry name" value="SAF"/>
</dbReference>
<comment type="function">
    <text evidence="4">Involved in the assembly process of the P-ring formation. It may associate with FlgF on the rod constituting a structure essential for the P-ring assembly or may act as a modulator protein for the P-ring assembly.</text>
</comment>
<dbReference type="InterPro" id="IPR017585">
    <property type="entry name" value="SAF_FlgA"/>
</dbReference>
<keyword evidence="6" id="KW-0966">Cell projection</keyword>
<evidence type="ECO:0000256" key="1">
    <source>
        <dbReference type="ARBA" id="ARBA00004418"/>
    </source>
</evidence>
<feature type="domain" description="SAF" evidence="5">
    <location>
        <begin position="20"/>
        <end position="78"/>
    </location>
</feature>
<dbReference type="CDD" id="cd11614">
    <property type="entry name" value="SAF_CpaB_FlgA_like"/>
    <property type="match status" value="1"/>
</dbReference>
<dbReference type="Proteomes" id="UP000249185">
    <property type="component" value="Unassembled WGS sequence"/>
</dbReference>
<keyword evidence="2 4" id="KW-0732">Signal</keyword>
<evidence type="ECO:0000256" key="3">
    <source>
        <dbReference type="ARBA" id="ARBA00022764"/>
    </source>
</evidence>
<dbReference type="InterPro" id="IPR039246">
    <property type="entry name" value="Flagellar_FlgA"/>
</dbReference>
<keyword evidence="6" id="KW-0969">Cilium</keyword>
<keyword evidence="6" id="KW-0282">Flagellum</keyword>
<comment type="subcellular location">
    <subcellularLocation>
        <location evidence="1 4">Periplasm</location>
    </subcellularLocation>
</comment>
<feature type="chain" id="PRO_5015799253" description="Flagella basal body P-ring formation protein FlgA" evidence="4">
    <location>
        <begin position="21"/>
        <end position="141"/>
    </location>
</feature>
<reference evidence="6 7" key="1">
    <citation type="submission" date="2017-08" db="EMBL/GenBank/DDBJ databases">
        <title>Infants hospitalized years apart are colonized by the same room-sourced microbial strains.</title>
        <authorList>
            <person name="Brooks B."/>
            <person name="Olm M.R."/>
            <person name="Firek B.A."/>
            <person name="Baker R."/>
            <person name="Thomas B.C."/>
            <person name="Morowitz M.J."/>
            <person name="Banfield J.F."/>
        </authorList>
    </citation>
    <scope>NUCLEOTIDE SEQUENCE [LARGE SCALE GENOMIC DNA]</scope>
    <source>
        <strain evidence="6">S2_005_002_R2_34</strain>
    </source>
</reference>
<organism evidence="6 7">
    <name type="scientific">Rhodovulum sulfidophilum</name>
    <name type="common">Rhodobacter sulfidophilus</name>
    <dbReference type="NCBI Taxonomy" id="35806"/>
    <lineage>
        <taxon>Bacteria</taxon>
        <taxon>Pseudomonadati</taxon>
        <taxon>Pseudomonadota</taxon>
        <taxon>Alphaproteobacteria</taxon>
        <taxon>Rhodobacterales</taxon>
        <taxon>Paracoccaceae</taxon>
        <taxon>Rhodovulum</taxon>
    </lineage>
</organism>
<dbReference type="SMART" id="SM00858">
    <property type="entry name" value="SAF"/>
    <property type="match status" value="1"/>
</dbReference>
<evidence type="ECO:0000256" key="2">
    <source>
        <dbReference type="ARBA" id="ARBA00022729"/>
    </source>
</evidence>
<feature type="signal peptide" evidence="4">
    <location>
        <begin position="1"/>
        <end position="20"/>
    </location>
</feature>
<dbReference type="AlphaFoldDB" id="A0A2W5NH23"/>
<evidence type="ECO:0000313" key="6">
    <source>
        <dbReference type="EMBL" id="PZQ52374.1"/>
    </source>
</evidence>
<dbReference type="GO" id="GO:0044780">
    <property type="term" value="P:bacterial-type flagellum assembly"/>
    <property type="evidence" value="ECO:0007669"/>
    <property type="project" value="InterPro"/>
</dbReference>
<dbReference type="PANTHER" id="PTHR36307:SF1">
    <property type="entry name" value="FLAGELLA BASAL BODY P-RING FORMATION PROTEIN FLGA"/>
    <property type="match status" value="1"/>
</dbReference>
<keyword evidence="4" id="KW-1005">Bacterial flagellum biogenesis</keyword>
<comment type="caution">
    <text evidence="6">The sequence shown here is derived from an EMBL/GenBank/DDBJ whole genome shotgun (WGS) entry which is preliminary data.</text>
</comment>